<gene>
    <name evidence="1" type="ORF">PIB30_024898</name>
</gene>
<dbReference type="EMBL" id="JASCZI010060505">
    <property type="protein sequence ID" value="MED6133064.1"/>
    <property type="molecule type" value="Genomic_DNA"/>
</dbReference>
<protein>
    <submittedName>
        <fullName evidence="1">Uncharacterized protein</fullName>
    </submittedName>
</protein>
<comment type="caution">
    <text evidence="1">The sequence shown here is derived from an EMBL/GenBank/DDBJ whole genome shotgun (WGS) entry which is preliminary data.</text>
</comment>
<sequence>MVGWPSGRSASHVGLGGGWSLCPVIGPRRSNIENIYYCLQNNHNRLGNKKNRERDHSSIFVAPSRSSASVQSSLLIRLSFLTLQRCALLYQNRRQICKLRCRPTFEHEIPDVVSFDSSSAAPLSTSLDAVVFHIYTIFSYASSSKSSRSHLRHLYASLASVCGLRRSSSHCRCSIVVTRPLGWGNFHRCI</sequence>
<reference evidence="1 2" key="1">
    <citation type="journal article" date="2023" name="Plants (Basel)">
        <title>Bridging the Gap: Combining Genomics and Transcriptomics Approaches to Understand Stylosanthes scabra, an Orphan Legume from the Brazilian Caatinga.</title>
        <authorList>
            <person name="Ferreira-Neto J.R.C."/>
            <person name="da Silva M.D."/>
            <person name="Binneck E."/>
            <person name="de Melo N.F."/>
            <person name="da Silva R.H."/>
            <person name="de Melo A.L.T.M."/>
            <person name="Pandolfi V."/>
            <person name="Bustamante F.O."/>
            <person name="Brasileiro-Vidal A.C."/>
            <person name="Benko-Iseppon A.M."/>
        </authorList>
    </citation>
    <scope>NUCLEOTIDE SEQUENCE [LARGE SCALE GENOMIC DNA]</scope>
    <source>
        <tissue evidence="1">Leaves</tissue>
    </source>
</reference>
<accession>A0ABU6SA16</accession>
<evidence type="ECO:0000313" key="2">
    <source>
        <dbReference type="Proteomes" id="UP001341840"/>
    </source>
</evidence>
<organism evidence="1 2">
    <name type="scientific">Stylosanthes scabra</name>
    <dbReference type="NCBI Taxonomy" id="79078"/>
    <lineage>
        <taxon>Eukaryota</taxon>
        <taxon>Viridiplantae</taxon>
        <taxon>Streptophyta</taxon>
        <taxon>Embryophyta</taxon>
        <taxon>Tracheophyta</taxon>
        <taxon>Spermatophyta</taxon>
        <taxon>Magnoliopsida</taxon>
        <taxon>eudicotyledons</taxon>
        <taxon>Gunneridae</taxon>
        <taxon>Pentapetalae</taxon>
        <taxon>rosids</taxon>
        <taxon>fabids</taxon>
        <taxon>Fabales</taxon>
        <taxon>Fabaceae</taxon>
        <taxon>Papilionoideae</taxon>
        <taxon>50 kb inversion clade</taxon>
        <taxon>dalbergioids sensu lato</taxon>
        <taxon>Dalbergieae</taxon>
        <taxon>Pterocarpus clade</taxon>
        <taxon>Stylosanthes</taxon>
    </lineage>
</organism>
<evidence type="ECO:0000313" key="1">
    <source>
        <dbReference type="EMBL" id="MED6133064.1"/>
    </source>
</evidence>
<keyword evidence="2" id="KW-1185">Reference proteome</keyword>
<name>A0ABU6SA16_9FABA</name>
<dbReference type="Proteomes" id="UP001341840">
    <property type="component" value="Unassembled WGS sequence"/>
</dbReference>
<proteinExistence type="predicted"/>